<dbReference type="InterPro" id="IPR022392">
    <property type="entry name" value="Anch_rpt-typ_ABC_trnsprt_perm"/>
</dbReference>
<feature type="transmembrane region" description="Helical" evidence="7">
    <location>
        <begin position="98"/>
        <end position="120"/>
    </location>
</feature>
<gene>
    <name evidence="8" type="ORF">J2S70_000808</name>
</gene>
<organism evidence="8 9">
    <name type="scientific">Trueperella bonasi</name>
    <dbReference type="NCBI Taxonomy" id="312286"/>
    <lineage>
        <taxon>Bacteria</taxon>
        <taxon>Bacillati</taxon>
        <taxon>Actinomycetota</taxon>
        <taxon>Actinomycetes</taxon>
        <taxon>Actinomycetales</taxon>
        <taxon>Actinomycetaceae</taxon>
        <taxon>Trueperella</taxon>
    </lineage>
</organism>
<protein>
    <submittedName>
        <fullName evidence="8">Manganese/iron transport system permease protein</fullName>
    </submittedName>
</protein>
<evidence type="ECO:0000256" key="4">
    <source>
        <dbReference type="ARBA" id="ARBA00022989"/>
    </source>
</evidence>
<sequence>MSFFEFLGDLMNPSLQFLPRALLVAVLSSVVTGVVGVHVVLRGLSFVGDALAHAVFPGIAIAFALQGSVLLGGAVAGVIVAVLIAAFSQNLRLREDSIIGIFFVAAFAIGLIIMSRIPGYTGSLESLLFGSLTGVTNSDILVTAGVGSIIIAVLAAAHSQLVLVSVDREFARASKVRVGLVDLLLYVTIAAAVVISVQTIGNILVLALLIAPAATARMLTDRVLPMMFIGPIVGGISAFIGIWISWVWDTPSGATIVLVATTIFVLVWFFAPRRGLIANLRKRVRIESDVSAITEPAH</sequence>
<comment type="similarity">
    <text evidence="2 6">Belongs to the ABC-3 integral membrane protein family.</text>
</comment>
<evidence type="ECO:0000256" key="7">
    <source>
        <dbReference type="SAM" id="Phobius"/>
    </source>
</evidence>
<dbReference type="EMBL" id="JAUSQX010000001">
    <property type="protein sequence ID" value="MDP9806226.1"/>
    <property type="molecule type" value="Genomic_DNA"/>
</dbReference>
<dbReference type="PANTHER" id="PTHR30477:SF13">
    <property type="entry name" value="IRON TRANSPORT SYSTEM MEMBRANE PROTEIN HI_0360-RELATED"/>
    <property type="match status" value="1"/>
</dbReference>
<feature type="transmembrane region" description="Helical" evidence="7">
    <location>
        <begin position="140"/>
        <end position="166"/>
    </location>
</feature>
<dbReference type="Pfam" id="PF00950">
    <property type="entry name" value="ABC-3"/>
    <property type="match status" value="1"/>
</dbReference>
<evidence type="ECO:0000256" key="2">
    <source>
        <dbReference type="ARBA" id="ARBA00008034"/>
    </source>
</evidence>
<dbReference type="NCBIfam" id="TIGR03770">
    <property type="entry name" value="anch_rpt_perm"/>
    <property type="match status" value="1"/>
</dbReference>
<evidence type="ECO:0000313" key="9">
    <source>
        <dbReference type="Proteomes" id="UP001243212"/>
    </source>
</evidence>
<dbReference type="InterPro" id="IPR001626">
    <property type="entry name" value="ABC_TroCD"/>
</dbReference>
<comment type="caution">
    <text evidence="8">The sequence shown here is derived from an EMBL/GenBank/DDBJ whole genome shotgun (WGS) entry which is preliminary data.</text>
</comment>
<dbReference type="Gene3D" id="1.10.3470.10">
    <property type="entry name" value="ABC transporter involved in vitamin B12 uptake, BtuC"/>
    <property type="match status" value="1"/>
</dbReference>
<keyword evidence="4 7" id="KW-1133">Transmembrane helix</keyword>
<keyword evidence="3 6" id="KW-0812">Transmembrane</keyword>
<feature type="transmembrane region" description="Helical" evidence="7">
    <location>
        <begin position="21"/>
        <end position="41"/>
    </location>
</feature>
<feature type="transmembrane region" description="Helical" evidence="7">
    <location>
        <begin position="61"/>
        <end position="86"/>
    </location>
</feature>
<evidence type="ECO:0000256" key="1">
    <source>
        <dbReference type="ARBA" id="ARBA00004141"/>
    </source>
</evidence>
<comment type="subcellular location">
    <subcellularLocation>
        <location evidence="6">Cell membrane</location>
        <topology evidence="6">Multi-pass membrane protein</topology>
    </subcellularLocation>
    <subcellularLocation>
        <location evidence="1">Membrane</location>
        <topology evidence="1">Multi-pass membrane protein</topology>
    </subcellularLocation>
</comment>
<dbReference type="SUPFAM" id="SSF81345">
    <property type="entry name" value="ABC transporter involved in vitamin B12 uptake, BtuC"/>
    <property type="match status" value="1"/>
</dbReference>
<keyword evidence="9" id="KW-1185">Reference proteome</keyword>
<dbReference type="RefSeq" id="WP_307682458.1">
    <property type="nucleotide sequence ID" value="NZ_JAUSQX010000001.1"/>
</dbReference>
<accession>A0ABT9NFR1</accession>
<evidence type="ECO:0000256" key="3">
    <source>
        <dbReference type="ARBA" id="ARBA00022692"/>
    </source>
</evidence>
<feature type="transmembrane region" description="Helical" evidence="7">
    <location>
        <begin position="227"/>
        <end position="248"/>
    </location>
</feature>
<proteinExistence type="inferred from homology"/>
<evidence type="ECO:0000256" key="6">
    <source>
        <dbReference type="RuleBase" id="RU003943"/>
    </source>
</evidence>
<evidence type="ECO:0000313" key="8">
    <source>
        <dbReference type="EMBL" id="MDP9806226.1"/>
    </source>
</evidence>
<dbReference type="Proteomes" id="UP001243212">
    <property type="component" value="Unassembled WGS sequence"/>
</dbReference>
<reference evidence="8 9" key="1">
    <citation type="submission" date="2023-07" db="EMBL/GenBank/DDBJ databases">
        <title>Sequencing the genomes of 1000 actinobacteria strains.</title>
        <authorList>
            <person name="Klenk H.-P."/>
        </authorList>
    </citation>
    <scope>NUCLEOTIDE SEQUENCE [LARGE SCALE GENOMIC DNA]</scope>
    <source>
        <strain evidence="8 9">DSM 17163</strain>
    </source>
</reference>
<evidence type="ECO:0000256" key="5">
    <source>
        <dbReference type="ARBA" id="ARBA00023136"/>
    </source>
</evidence>
<feature type="transmembrane region" description="Helical" evidence="7">
    <location>
        <begin position="178"/>
        <end position="197"/>
    </location>
</feature>
<feature type="transmembrane region" description="Helical" evidence="7">
    <location>
        <begin position="254"/>
        <end position="271"/>
    </location>
</feature>
<keyword evidence="6" id="KW-0813">Transport</keyword>
<keyword evidence="5 7" id="KW-0472">Membrane</keyword>
<name>A0ABT9NFR1_9ACTO</name>
<dbReference type="PANTHER" id="PTHR30477">
    <property type="entry name" value="ABC-TRANSPORTER METAL-BINDING PROTEIN"/>
    <property type="match status" value="1"/>
</dbReference>
<dbReference type="InterPro" id="IPR037294">
    <property type="entry name" value="ABC_BtuC-like"/>
</dbReference>